<evidence type="ECO:0000313" key="3">
    <source>
        <dbReference type="Proteomes" id="UP000663852"/>
    </source>
</evidence>
<name>A0A813QJZ6_ADIRI</name>
<evidence type="ECO:0000256" key="1">
    <source>
        <dbReference type="SAM" id="Phobius"/>
    </source>
</evidence>
<dbReference type="InterPro" id="IPR036426">
    <property type="entry name" value="Bulb-type_lectin_dom_sf"/>
</dbReference>
<sequence>MANMNSKSSLFSLMIHGFCVVFALISVYYLIFNRPSLSYICQLTLQTPANVNYASLGSKSMAQSRSNLTIENFLNETHAELVSPNGQFVLRLEPSGNLRYLEILQSDKLLPTHLFEKSLFSTSTGDAWPGKHIVTLQSNGILQVRVKTTFLSDWKTTWTSSLLPQCKKLSTTHGFPVLSVADSGLLAIYFQHDRIEHLCVLHPEIIYQSNTAPAQITTSSKGKSPRMAMVIAGFFRSNTIACQSHVEKLIKKWQQMHGISVDVFIFTYVQEAHLPNSKVVNNETILAELKKCYKDNLKGVRIRNVNEIEEAFSGVDASHVTQCGGKLNRLQSQLKTVYLAGQLMRNYMLIEGITYDYVLRLRPDTNFWGTIPDLPVFGTFDNEARILLPHPYREHYYWCSHHDGRIRTGVTDQMAYGTLTNMQIYLNMYVGFSDFVRIVTGQYTDGGKQTKHNTMACEGTVGDNGCDRPNADRCAIECLVSYYLVLNGLDPEISWTWQQNVLRTNGAHSKDCGRPYNC</sequence>
<accession>A0A813QJZ6</accession>
<dbReference type="EMBL" id="CAJNOJ010000008">
    <property type="protein sequence ID" value="CAF0767984.1"/>
    <property type="molecule type" value="Genomic_DNA"/>
</dbReference>
<feature type="transmembrane region" description="Helical" evidence="1">
    <location>
        <begin position="12"/>
        <end position="32"/>
    </location>
</feature>
<organism evidence="2 3">
    <name type="scientific">Adineta ricciae</name>
    <name type="common">Rotifer</name>
    <dbReference type="NCBI Taxonomy" id="249248"/>
    <lineage>
        <taxon>Eukaryota</taxon>
        <taxon>Metazoa</taxon>
        <taxon>Spiralia</taxon>
        <taxon>Gnathifera</taxon>
        <taxon>Rotifera</taxon>
        <taxon>Eurotatoria</taxon>
        <taxon>Bdelloidea</taxon>
        <taxon>Adinetida</taxon>
        <taxon>Adinetidae</taxon>
        <taxon>Adineta</taxon>
    </lineage>
</organism>
<keyword evidence="1" id="KW-0472">Membrane</keyword>
<proteinExistence type="predicted"/>
<dbReference type="AlphaFoldDB" id="A0A813QJZ6"/>
<keyword evidence="1" id="KW-0812">Transmembrane</keyword>
<comment type="caution">
    <text evidence="2">The sequence shown here is derived from an EMBL/GenBank/DDBJ whole genome shotgun (WGS) entry which is preliminary data.</text>
</comment>
<protein>
    <submittedName>
        <fullName evidence="2">Uncharacterized protein</fullName>
    </submittedName>
</protein>
<dbReference type="Gene3D" id="2.90.10.10">
    <property type="entry name" value="Bulb-type lectin domain"/>
    <property type="match status" value="1"/>
</dbReference>
<dbReference type="Proteomes" id="UP000663852">
    <property type="component" value="Unassembled WGS sequence"/>
</dbReference>
<gene>
    <name evidence="2" type="ORF">EDS130_LOCUS3144</name>
</gene>
<keyword evidence="1" id="KW-1133">Transmembrane helix</keyword>
<evidence type="ECO:0000313" key="2">
    <source>
        <dbReference type="EMBL" id="CAF0767984.1"/>
    </source>
</evidence>
<reference evidence="2" key="1">
    <citation type="submission" date="2021-02" db="EMBL/GenBank/DDBJ databases">
        <authorList>
            <person name="Nowell W R."/>
        </authorList>
    </citation>
    <scope>NUCLEOTIDE SEQUENCE</scope>
</reference>
<dbReference type="OrthoDB" id="9988243at2759"/>